<organism evidence="7 8">
    <name type="scientific">Streptomyces solincola</name>
    <dbReference type="NCBI Taxonomy" id="2100817"/>
    <lineage>
        <taxon>Bacteria</taxon>
        <taxon>Bacillati</taxon>
        <taxon>Actinomycetota</taxon>
        <taxon>Actinomycetes</taxon>
        <taxon>Kitasatosporales</taxon>
        <taxon>Streptomycetaceae</taxon>
        <taxon>Streptomyces</taxon>
    </lineage>
</organism>
<feature type="domain" description="RNA polymerase sigma factor 70 region 4 type 2" evidence="6">
    <location>
        <begin position="194"/>
        <end position="244"/>
    </location>
</feature>
<dbReference type="Gene3D" id="1.10.10.10">
    <property type="entry name" value="Winged helix-like DNA-binding domain superfamily/Winged helix DNA-binding domain"/>
    <property type="match status" value="1"/>
</dbReference>
<dbReference type="Pfam" id="PF08281">
    <property type="entry name" value="Sigma70_r4_2"/>
    <property type="match status" value="1"/>
</dbReference>
<feature type="compositionally biased region" description="Low complexity" evidence="5">
    <location>
        <begin position="101"/>
        <end position="117"/>
    </location>
</feature>
<keyword evidence="3" id="KW-0731">Sigma factor</keyword>
<keyword evidence="2" id="KW-0805">Transcription regulation</keyword>
<feature type="compositionally biased region" description="Basic residues" evidence="5">
    <location>
        <begin position="69"/>
        <end position="100"/>
    </location>
</feature>
<feature type="region of interest" description="Disordered" evidence="5">
    <location>
        <begin position="250"/>
        <end position="283"/>
    </location>
</feature>
<dbReference type="SUPFAM" id="SSF88659">
    <property type="entry name" value="Sigma3 and sigma4 domains of RNA polymerase sigma factors"/>
    <property type="match status" value="1"/>
</dbReference>
<evidence type="ECO:0000256" key="1">
    <source>
        <dbReference type="ARBA" id="ARBA00010641"/>
    </source>
</evidence>
<dbReference type="Proteomes" id="UP000239322">
    <property type="component" value="Unassembled WGS sequence"/>
</dbReference>
<dbReference type="AlphaFoldDB" id="A0A2S9Q151"/>
<keyword evidence="8" id="KW-1185">Reference proteome</keyword>
<dbReference type="InterPro" id="IPR036388">
    <property type="entry name" value="WH-like_DNA-bd_sf"/>
</dbReference>
<evidence type="ECO:0000259" key="6">
    <source>
        <dbReference type="Pfam" id="PF08281"/>
    </source>
</evidence>
<feature type="region of interest" description="Disordered" evidence="5">
    <location>
        <begin position="1"/>
        <end position="188"/>
    </location>
</feature>
<feature type="compositionally biased region" description="Pro residues" evidence="5">
    <location>
        <begin position="32"/>
        <end position="45"/>
    </location>
</feature>
<accession>A0A2S9Q151</accession>
<evidence type="ECO:0000256" key="4">
    <source>
        <dbReference type="ARBA" id="ARBA00023163"/>
    </source>
</evidence>
<dbReference type="GO" id="GO:0006352">
    <property type="term" value="P:DNA-templated transcription initiation"/>
    <property type="evidence" value="ECO:0007669"/>
    <property type="project" value="InterPro"/>
</dbReference>
<evidence type="ECO:0000313" key="8">
    <source>
        <dbReference type="Proteomes" id="UP000239322"/>
    </source>
</evidence>
<evidence type="ECO:0000256" key="5">
    <source>
        <dbReference type="SAM" id="MobiDB-lite"/>
    </source>
</evidence>
<comment type="similarity">
    <text evidence="1">Belongs to the sigma-70 factor family. ECF subfamily.</text>
</comment>
<dbReference type="EMBL" id="PVLV01000062">
    <property type="protein sequence ID" value="PRH80378.1"/>
    <property type="molecule type" value="Genomic_DNA"/>
</dbReference>
<evidence type="ECO:0000313" key="7">
    <source>
        <dbReference type="EMBL" id="PRH80378.1"/>
    </source>
</evidence>
<comment type="caution">
    <text evidence="7">The sequence shown here is derived from an EMBL/GenBank/DDBJ whole genome shotgun (WGS) entry which is preliminary data.</text>
</comment>
<proteinExistence type="inferred from homology"/>
<evidence type="ECO:0000256" key="2">
    <source>
        <dbReference type="ARBA" id="ARBA00023015"/>
    </source>
</evidence>
<dbReference type="InterPro" id="IPR013249">
    <property type="entry name" value="RNA_pol_sigma70_r4_t2"/>
</dbReference>
<evidence type="ECO:0000256" key="3">
    <source>
        <dbReference type="ARBA" id="ARBA00023082"/>
    </source>
</evidence>
<keyword evidence="4" id="KW-0804">Transcription</keyword>
<dbReference type="InterPro" id="IPR013324">
    <property type="entry name" value="RNA_pol_sigma_r3/r4-like"/>
</dbReference>
<protein>
    <recommendedName>
        <fullName evidence="6">RNA polymerase sigma factor 70 region 4 type 2 domain-containing protein</fullName>
    </recommendedName>
</protein>
<dbReference type="GO" id="GO:0003677">
    <property type="term" value="F:DNA binding"/>
    <property type="evidence" value="ECO:0007669"/>
    <property type="project" value="InterPro"/>
</dbReference>
<gene>
    <name evidence="7" type="ORF">C6N75_04625</name>
</gene>
<dbReference type="GO" id="GO:0016987">
    <property type="term" value="F:sigma factor activity"/>
    <property type="evidence" value="ECO:0007669"/>
    <property type="project" value="UniProtKB-KW"/>
</dbReference>
<sequence length="283" mass="30001">MRRPGPGTGVATRVGRGGARARCDALLGPGRPARPPRAPARPPLHPAADAATRSESGGTRRPGAFAHAGHGHRWRYAGARPVRRRYAGARHTAGHARRYVRGTPGTSPRSTTRSPRSARLGPRIGGTPDTTRTAWRGFGRPPRTRGGRERPVLRCGRPRGRSGQAHPRGPRRPADRRRAVPAARPPGFEQGVALTGLLAQLASERREVFVLTQLLGLGYAGTAAAVDCPVGTVRSRAARARRDLVALLTDGEPAAVPPDRRPATRAGGGSDRTRRGRVLVPAG</sequence>
<reference evidence="7 8" key="1">
    <citation type="submission" date="2018-03" db="EMBL/GenBank/DDBJ databases">
        <title>Novel Streptomyces sp. from soil.</title>
        <authorList>
            <person name="Tan G.Y.A."/>
            <person name="Lee Z.Y."/>
        </authorList>
    </citation>
    <scope>NUCLEOTIDE SEQUENCE [LARGE SCALE GENOMIC DNA]</scope>
    <source>
        <strain evidence="7 8">ST5x</strain>
    </source>
</reference>
<name>A0A2S9Q151_9ACTN</name>